<evidence type="ECO:0000313" key="3">
    <source>
        <dbReference type="EMBL" id="GGE48441.1"/>
    </source>
</evidence>
<feature type="region of interest" description="Disordered" evidence="1">
    <location>
        <begin position="878"/>
        <end position="898"/>
    </location>
</feature>
<dbReference type="InterPro" id="IPR005094">
    <property type="entry name" value="Endonuclease_MobA/VirD2"/>
</dbReference>
<dbReference type="EMBL" id="BMFJ01000003">
    <property type="protein sequence ID" value="GGE48441.1"/>
    <property type="molecule type" value="Genomic_DNA"/>
</dbReference>
<dbReference type="AlphaFoldDB" id="A0A917AG39"/>
<protein>
    <recommendedName>
        <fullName evidence="2">MobA/VirD2-like nuclease domain-containing protein</fullName>
    </recommendedName>
</protein>
<feature type="domain" description="MobA/VirD2-like nuclease" evidence="2">
    <location>
        <begin position="93"/>
        <end position="206"/>
    </location>
</feature>
<dbReference type="RefSeq" id="WP_188479549.1">
    <property type="nucleotide sequence ID" value="NZ_BMFJ01000003.1"/>
</dbReference>
<evidence type="ECO:0000256" key="1">
    <source>
        <dbReference type="SAM" id="MobiDB-lite"/>
    </source>
</evidence>
<evidence type="ECO:0000259" key="2">
    <source>
        <dbReference type="Pfam" id="PF03432"/>
    </source>
</evidence>
<name>A0A917AG39_9RHOB</name>
<comment type="caution">
    <text evidence="3">The sequence shown here is derived from an EMBL/GenBank/DDBJ whole genome shotgun (WGS) entry which is preliminary data.</text>
</comment>
<evidence type="ECO:0000313" key="4">
    <source>
        <dbReference type="Proteomes" id="UP000612855"/>
    </source>
</evidence>
<organism evidence="3 4">
    <name type="scientific">Primorskyibacter flagellatus</name>
    <dbReference type="NCBI Taxonomy" id="1387277"/>
    <lineage>
        <taxon>Bacteria</taxon>
        <taxon>Pseudomonadati</taxon>
        <taxon>Pseudomonadota</taxon>
        <taxon>Alphaproteobacteria</taxon>
        <taxon>Rhodobacterales</taxon>
        <taxon>Roseobacteraceae</taxon>
        <taxon>Primorskyibacter</taxon>
    </lineage>
</organism>
<keyword evidence="4" id="KW-1185">Reference proteome</keyword>
<dbReference type="Pfam" id="PF03432">
    <property type="entry name" value="Relaxase"/>
    <property type="match status" value="1"/>
</dbReference>
<reference evidence="4" key="1">
    <citation type="journal article" date="2019" name="Int. J. Syst. Evol. Microbiol.">
        <title>The Global Catalogue of Microorganisms (GCM) 10K type strain sequencing project: providing services to taxonomists for standard genome sequencing and annotation.</title>
        <authorList>
            <consortium name="The Broad Institute Genomics Platform"/>
            <consortium name="The Broad Institute Genome Sequencing Center for Infectious Disease"/>
            <person name="Wu L."/>
            <person name="Ma J."/>
        </authorList>
    </citation>
    <scope>NUCLEOTIDE SEQUENCE [LARGE SCALE GENOMIC DNA]</scope>
    <source>
        <strain evidence="4">CGMCC 1.12664</strain>
    </source>
</reference>
<accession>A0A917AG39</accession>
<gene>
    <name evidence="3" type="ORF">GCM10011360_39430</name>
</gene>
<sequence>MRLNDAVHDVTGEIFRDGWSRIRGSMQGLHVSKQKQLVRAAAGHRAAVFKAIRSGGTHTKSQLTNQLEYLTTKSSYIVDSSGFLDGKEKLETGEIKDLTERFAKRWDGRFKPKLGQTTHLLMSFPIGTRGVDVRDIASDVAERFFQNDEGHFDYIIAVHEDRDHPHAHLVLNRRSQEGEFFYLGRNHRFNYDDFRLAMVEEAEKYGVRLEATRRIDRGEVHYPPRTREVYAAKAEGRMAAPRARVGADLDRALQEIANTRTVYRSLAAEASKDAREDIADALFRAGELLAKGGKLTSEGGVYMAEDQTFDDLRTRYAEQVERIQGMIAEKPEAERPRLEKSLNEIQSRLAHMQPLGLRSQTLTERPSEGGVYSEQNIDAAHLDRLRDPEIRAQVDTALRGTGISSSVVVARMETGAQNAALERQWIADDLSRVAERDGLNLERRADLETARETLNRAHVQLGTALERAGVLRRDGVTEVETVTERVHYDPESVRAMEGTIRREMRVEGLTDRQIDTREREVVSRAERRIEVEQRDWLAGHPEILSRPGDVIDRSEPYREHITDDARAADIAREVDRIMDGRDVRTPVAEAVSESFRDRYPDMPAHLARGLGATYTAVAEARDTEAINEVRRAAERDSHSTVTEITRGVADQFDRAPSEFTRFERVVVERDLLENDRLQDGSGVHLSSAVQDLNDDLKAGRLDPVAAQRAEVLIRETIEQHGDRMTRDVNRDYWERMSARETALLSGSDGDRTVTEMDYERIRSDREGLGTLLREYAPAATRERVESDEVRRVINHERAADWSSPFETAEHRATYRDAIERDLNEAQIDRLRDGDVDVLKDQIEDRLDRLYAAKHYLQSDAATANSAATRAVVEEIADREYERDRADLTDGETERGETH</sequence>
<dbReference type="Proteomes" id="UP000612855">
    <property type="component" value="Unassembled WGS sequence"/>
</dbReference>
<proteinExistence type="predicted"/>